<sequence length="397" mass="42262">MRTSLRARAIATALVALTLLTGCQPTTVMEWSPFSVIQAATPTVKELKGDSWAWSVTAIPTEHGWRLRSGSVPEAKATRFGPVVRFYGKSAEPANFHHVLFGLSPEGATRWSREIIAPDNYHGSLGPRLEVSPDGRFLALATQTHVLDGNGNTASGYVLLDAESGRTVRKGAVLGNLLGLALTNSEMVIQTSGTDFPAGLDWSPNPAAFTGPSRLTRFPLADGKAAPKIQNTSQWLAGAGASTLLTSDAQPSESSYNPYGIALTGSLTSVDLVDTEGQVSGTVTGVRNVLHNAVIERCEPTADEDADTLQNCELYEPESGARVSTAGLYALQASGPTEEVVVLTRQQTGSDGRVVTREPQSWSLGATTPSTQARPWMVNRKLGLEVHTVGVDKIKLW</sequence>
<reference evidence="2 3" key="1">
    <citation type="submission" date="2020-12" db="EMBL/GenBank/DDBJ databases">
        <authorList>
            <person name="Zhou J."/>
        </authorList>
    </citation>
    <scope>NUCLEOTIDE SEQUENCE [LARGE SCALE GENOMIC DNA]</scope>
    <source>
        <strain evidence="2 3">CCUG 61299</strain>
    </source>
</reference>
<dbReference type="KEGG" id="awe:JG540_00525"/>
<proteinExistence type="predicted"/>
<dbReference type="PROSITE" id="PS51257">
    <property type="entry name" value="PROKAR_LIPOPROTEIN"/>
    <property type="match status" value="1"/>
</dbReference>
<evidence type="ECO:0000256" key="1">
    <source>
        <dbReference type="SAM" id="SignalP"/>
    </source>
</evidence>
<evidence type="ECO:0000313" key="3">
    <source>
        <dbReference type="Proteomes" id="UP000595895"/>
    </source>
</evidence>
<dbReference type="RefSeq" id="WP_200276031.1">
    <property type="nucleotide sequence ID" value="NZ_CP066802.1"/>
</dbReference>
<keyword evidence="1" id="KW-0732">Signal</keyword>
<name>A0A7T7M9K1_9ACTO</name>
<protein>
    <submittedName>
        <fullName evidence="2">Uncharacterized protein</fullName>
    </submittedName>
</protein>
<gene>
    <name evidence="2" type="ORF">JG540_00525</name>
</gene>
<accession>A0A7T7M9K1</accession>
<keyword evidence="3" id="KW-1185">Reference proteome</keyword>
<organism evidence="2 3">
    <name type="scientific">Actinomyces weissii</name>
    <dbReference type="NCBI Taxonomy" id="675090"/>
    <lineage>
        <taxon>Bacteria</taxon>
        <taxon>Bacillati</taxon>
        <taxon>Actinomycetota</taxon>
        <taxon>Actinomycetes</taxon>
        <taxon>Actinomycetales</taxon>
        <taxon>Actinomycetaceae</taxon>
        <taxon>Actinomyces</taxon>
    </lineage>
</organism>
<dbReference type="AlphaFoldDB" id="A0A7T7M9K1"/>
<feature type="signal peptide" evidence="1">
    <location>
        <begin position="1"/>
        <end position="28"/>
    </location>
</feature>
<feature type="chain" id="PRO_5039182700" evidence="1">
    <location>
        <begin position="29"/>
        <end position="397"/>
    </location>
</feature>
<dbReference type="Proteomes" id="UP000595895">
    <property type="component" value="Chromosome"/>
</dbReference>
<dbReference type="EMBL" id="CP066802">
    <property type="protein sequence ID" value="QQM67436.1"/>
    <property type="molecule type" value="Genomic_DNA"/>
</dbReference>
<evidence type="ECO:0000313" key="2">
    <source>
        <dbReference type="EMBL" id="QQM67436.1"/>
    </source>
</evidence>